<keyword evidence="4" id="KW-1185">Reference proteome</keyword>
<dbReference type="InterPro" id="IPR024071">
    <property type="entry name" value="S-Me-THD_C_sf"/>
</dbReference>
<dbReference type="Gene3D" id="2.40.390.10">
    <property type="entry name" value="CV3147-like"/>
    <property type="match status" value="1"/>
</dbReference>
<dbReference type="RefSeq" id="WP_259414009.1">
    <property type="nucleotide sequence ID" value="NZ_JANWGH010000001.1"/>
</dbReference>
<name>A0ABT2G4Y9_9BACT</name>
<accession>A0ABT2G4Y9</accession>
<dbReference type="EMBL" id="JANWGH010000001">
    <property type="protein sequence ID" value="MCS5490340.1"/>
    <property type="molecule type" value="Genomic_DNA"/>
</dbReference>
<gene>
    <name evidence="3" type="ORF">NY014_07865</name>
</gene>
<dbReference type="Pfam" id="PF06032">
    <property type="entry name" value="S-Me-THD_N"/>
    <property type="match status" value="1"/>
</dbReference>
<dbReference type="InterPro" id="IPR027479">
    <property type="entry name" value="S-Me-THD_N_sf"/>
</dbReference>
<evidence type="ECO:0000313" key="4">
    <source>
        <dbReference type="Proteomes" id="UP001206788"/>
    </source>
</evidence>
<dbReference type="Pfam" id="PF20906">
    <property type="entry name" value="S-Me-THD_C"/>
    <property type="match status" value="1"/>
</dbReference>
<evidence type="ECO:0000259" key="1">
    <source>
        <dbReference type="Pfam" id="PF06032"/>
    </source>
</evidence>
<dbReference type="Proteomes" id="UP001206788">
    <property type="component" value="Unassembled WGS sequence"/>
</dbReference>
<evidence type="ECO:0000259" key="2">
    <source>
        <dbReference type="Pfam" id="PF20906"/>
    </source>
</evidence>
<dbReference type="SUPFAM" id="SSF160991">
    <property type="entry name" value="CV3147-like"/>
    <property type="match status" value="1"/>
</dbReference>
<evidence type="ECO:0000313" key="3">
    <source>
        <dbReference type="EMBL" id="MCS5490340.1"/>
    </source>
</evidence>
<organism evidence="3 4">
    <name type="scientific">Algoriphagus limi</name>
    <dbReference type="NCBI Taxonomy" id="2975273"/>
    <lineage>
        <taxon>Bacteria</taxon>
        <taxon>Pseudomonadati</taxon>
        <taxon>Bacteroidota</taxon>
        <taxon>Cytophagia</taxon>
        <taxon>Cytophagales</taxon>
        <taxon>Cyclobacteriaceae</taxon>
        <taxon>Algoriphagus</taxon>
    </lineage>
</organism>
<reference evidence="3 4" key="1">
    <citation type="submission" date="2022-08" db="EMBL/GenBank/DDBJ databases">
        <title>Algoriphagus sp. CAU 1643 isolated from mud.</title>
        <authorList>
            <person name="Kim W."/>
        </authorList>
    </citation>
    <scope>NUCLEOTIDE SEQUENCE [LARGE SCALE GENOMIC DNA]</scope>
    <source>
        <strain evidence="3 4">CAU 1643</strain>
    </source>
</reference>
<feature type="domain" description="S-Me-THD-like C-terminal" evidence="2">
    <location>
        <begin position="177"/>
        <end position="343"/>
    </location>
</feature>
<dbReference type="InterPro" id="IPR048350">
    <property type="entry name" value="S-Me-THD-like_C"/>
</dbReference>
<dbReference type="InterPro" id="IPR010318">
    <property type="entry name" value="S-Me-THD_N"/>
</dbReference>
<feature type="domain" description="S-Me-THD N-terminal" evidence="1">
    <location>
        <begin position="7"/>
        <end position="169"/>
    </location>
</feature>
<protein>
    <submittedName>
        <fullName evidence="3">DUF917 domain-containing protein</fullName>
    </submittedName>
</protein>
<comment type="caution">
    <text evidence="3">The sequence shown here is derived from an EMBL/GenBank/DDBJ whole genome shotgun (WGS) entry which is preliminary data.</text>
</comment>
<dbReference type="Gene3D" id="3.40.1610.10">
    <property type="entry name" value="CV3147-like domain"/>
    <property type="match status" value="1"/>
</dbReference>
<sequence length="389" mass="41699">MRKLGFEDLEQIILGTAFLGSGGGGMTKTGYAFLDQMKKQYPSVSLPLVEASDESLDPSSLAMVICDIGAISAIESNQGIAIKAAYDFLADHQEKYTGKKTTAVLPIELGPESTMVPFVLAAACPELVVLDGDGARRAVPQIELTTFASNNLDVAPAVITNDQPQSVLVNCEGAGVLDAMLRPIVEIENFGDSASLGMFSNPISAFEKAMIPGTITLSQMVGKMVQNLQNGVETDPQTLQQVNILQAELIGKGKVLNTLDNVDGGFDHGKTLIADTETHKLYTILNQNENLIVFSSDETAPLAIAPDLICVITKEFKVVTNGEISSVDELFIIRVQAPEQMQNQGIVKGFQELINEMGYAGSMTVPPQKLIGLGDLFNQLADLIKKNYS</sequence>
<proteinExistence type="predicted"/>